<evidence type="ECO:0000313" key="2">
    <source>
        <dbReference type="EMBL" id="KAF7281088.1"/>
    </source>
</evidence>
<dbReference type="Proteomes" id="UP000625711">
    <property type="component" value="Unassembled WGS sequence"/>
</dbReference>
<name>A0A834IM24_RHYFE</name>
<dbReference type="InterPro" id="IPR025288">
    <property type="entry name" value="DUF4080"/>
</dbReference>
<dbReference type="Pfam" id="PF13311">
    <property type="entry name" value="DUF4080"/>
    <property type="match status" value="1"/>
</dbReference>
<gene>
    <name evidence="2" type="ORF">GWI33_005146</name>
</gene>
<keyword evidence="3" id="KW-1185">Reference proteome</keyword>
<evidence type="ECO:0000313" key="3">
    <source>
        <dbReference type="Proteomes" id="UP000625711"/>
    </source>
</evidence>
<comment type="caution">
    <text evidence="2">The sequence shown here is derived from an EMBL/GenBank/DDBJ whole genome shotgun (WGS) entry which is preliminary data.</text>
</comment>
<accession>A0A834IM24</accession>
<dbReference type="AlphaFoldDB" id="A0A834IM24"/>
<feature type="domain" description="DUF4080" evidence="1">
    <location>
        <begin position="18"/>
        <end position="92"/>
    </location>
</feature>
<organism evidence="2 3">
    <name type="scientific">Rhynchophorus ferrugineus</name>
    <name type="common">Red palm weevil</name>
    <name type="synonym">Curculio ferrugineus</name>
    <dbReference type="NCBI Taxonomy" id="354439"/>
    <lineage>
        <taxon>Eukaryota</taxon>
        <taxon>Metazoa</taxon>
        <taxon>Ecdysozoa</taxon>
        <taxon>Arthropoda</taxon>
        <taxon>Hexapoda</taxon>
        <taxon>Insecta</taxon>
        <taxon>Pterygota</taxon>
        <taxon>Neoptera</taxon>
        <taxon>Endopterygota</taxon>
        <taxon>Coleoptera</taxon>
        <taxon>Polyphaga</taxon>
        <taxon>Cucujiformia</taxon>
        <taxon>Curculionidae</taxon>
        <taxon>Dryophthorinae</taxon>
        <taxon>Rhynchophorus</taxon>
    </lineage>
</organism>
<dbReference type="OrthoDB" id="7489787at2759"/>
<evidence type="ECO:0000259" key="1">
    <source>
        <dbReference type="Pfam" id="PF13311"/>
    </source>
</evidence>
<proteinExistence type="predicted"/>
<protein>
    <recommendedName>
        <fullName evidence="1">DUF4080 domain-containing protein</fullName>
    </recommendedName>
</protein>
<dbReference type="EMBL" id="JAACXV010000259">
    <property type="protein sequence ID" value="KAF7281088.1"/>
    <property type="molecule type" value="Genomic_DNA"/>
</dbReference>
<sequence length="212" mass="24085">MIVCSKHNFGLTNIQARKLAYDYVVARKKTNIPDNWTKKTIASKDRIRGFLNRQSHLSIQTPEATSLSHATSFNKTNVDNFFENLKEVFDKSDIILARKLYIISTILIYRVDDCSAYNKSDCFKRPEKQVGQKTPADRGSLVTVCCGINGIGNTVPPYFIFPRLNLKHYMLHDASVGSDGSTHPPGWMTSSNFIKYMHHFTEHAKQTPENPV</sequence>
<reference evidence="2" key="1">
    <citation type="submission" date="2020-08" db="EMBL/GenBank/DDBJ databases">
        <title>Genome sequencing and assembly of the red palm weevil Rhynchophorus ferrugineus.</title>
        <authorList>
            <person name="Dias G.B."/>
            <person name="Bergman C.M."/>
            <person name="Manee M."/>
        </authorList>
    </citation>
    <scope>NUCLEOTIDE SEQUENCE</scope>
    <source>
        <strain evidence="2">AA-2017</strain>
        <tissue evidence="2">Whole larva</tissue>
    </source>
</reference>